<feature type="compositionally biased region" description="Polar residues" evidence="5">
    <location>
        <begin position="1020"/>
        <end position="1035"/>
    </location>
</feature>
<evidence type="ECO:0000256" key="3">
    <source>
        <dbReference type="ARBA" id="ARBA00023027"/>
    </source>
</evidence>
<dbReference type="SUPFAM" id="SSF52467">
    <property type="entry name" value="DHS-like NAD/FAD-binding domain"/>
    <property type="match status" value="1"/>
</dbReference>
<dbReference type="GO" id="GO:0005634">
    <property type="term" value="C:nucleus"/>
    <property type="evidence" value="ECO:0007669"/>
    <property type="project" value="TreeGrafter"/>
</dbReference>
<name>A0A2P5HRW4_DIAHE</name>
<keyword evidence="8" id="KW-1185">Reference proteome</keyword>
<feature type="region of interest" description="Disordered" evidence="5">
    <location>
        <begin position="473"/>
        <end position="508"/>
    </location>
</feature>
<dbReference type="GO" id="GO:0070403">
    <property type="term" value="F:NAD+ binding"/>
    <property type="evidence" value="ECO:0007669"/>
    <property type="project" value="InterPro"/>
</dbReference>
<comment type="similarity">
    <text evidence="1">Belongs to the sirtuin family. Class I subfamily.</text>
</comment>
<dbReference type="InParanoid" id="A0A2P5HRW4"/>
<dbReference type="InterPro" id="IPR026590">
    <property type="entry name" value="Ssirtuin_cat_dom"/>
</dbReference>
<dbReference type="FunCoup" id="A0A2P5HRW4">
    <property type="interactions" value="72"/>
</dbReference>
<feature type="compositionally biased region" description="Basic and acidic residues" evidence="5">
    <location>
        <begin position="720"/>
        <end position="738"/>
    </location>
</feature>
<evidence type="ECO:0000256" key="5">
    <source>
        <dbReference type="SAM" id="MobiDB-lite"/>
    </source>
</evidence>
<feature type="region of interest" description="Disordered" evidence="5">
    <location>
        <begin position="700"/>
        <end position="807"/>
    </location>
</feature>
<keyword evidence="3" id="KW-0520">NAD</keyword>
<dbReference type="PANTHER" id="PTHR11085:SF8">
    <property type="entry name" value="NAD-DEPENDENT HISTONE DEACETYLASE HST3"/>
    <property type="match status" value="1"/>
</dbReference>
<feature type="region of interest" description="Disordered" evidence="5">
    <location>
        <begin position="1004"/>
        <end position="1129"/>
    </location>
</feature>
<feature type="compositionally biased region" description="Polar residues" evidence="5">
    <location>
        <begin position="331"/>
        <end position="342"/>
    </location>
</feature>
<evidence type="ECO:0000313" key="8">
    <source>
        <dbReference type="Proteomes" id="UP000094444"/>
    </source>
</evidence>
<feature type="compositionally biased region" description="Basic residues" evidence="5">
    <location>
        <begin position="868"/>
        <end position="884"/>
    </location>
</feature>
<accession>A0A2P5HRW4</accession>
<evidence type="ECO:0000259" key="6">
    <source>
        <dbReference type="PROSITE" id="PS50305"/>
    </source>
</evidence>
<dbReference type="Pfam" id="PF02146">
    <property type="entry name" value="SIR2"/>
    <property type="match status" value="3"/>
</dbReference>
<dbReference type="EMBL" id="MAVT02000886">
    <property type="protein sequence ID" value="POS72971.1"/>
    <property type="molecule type" value="Genomic_DNA"/>
</dbReference>
<proteinExistence type="inferred from homology"/>
<dbReference type="STRING" id="158607.A0A2P5HRW4"/>
<feature type="compositionally biased region" description="Basic and acidic residues" evidence="5">
    <location>
        <begin position="961"/>
        <end position="971"/>
    </location>
</feature>
<keyword evidence="2" id="KW-0808">Transferase</keyword>
<dbReference type="InterPro" id="IPR029035">
    <property type="entry name" value="DHS-like_NAD/FAD-binding_dom"/>
</dbReference>
<feature type="compositionally biased region" description="Polar residues" evidence="5">
    <location>
        <begin position="888"/>
        <end position="906"/>
    </location>
</feature>
<dbReference type="PROSITE" id="PS50305">
    <property type="entry name" value="SIRTUIN"/>
    <property type="match status" value="1"/>
</dbReference>
<comment type="caution">
    <text evidence="7">The sequence shown here is derived from an EMBL/GenBank/DDBJ whole genome shotgun (WGS) entry which is preliminary data.</text>
</comment>
<comment type="caution">
    <text evidence="4">Lacks conserved residue(s) required for the propagation of feature annotation.</text>
</comment>
<feature type="region of interest" description="Disordered" evidence="5">
    <location>
        <begin position="99"/>
        <end position="168"/>
    </location>
</feature>
<feature type="compositionally biased region" description="Pro residues" evidence="5">
    <location>
        <begin position="767"/>
        <end position="787"/>
    </location>
</feature>
<feature type="compositionally biased region" description="Basic and acidic residues" evidence="5">
    <location>
        <begin position="488"/>
        <end position="508"/>
    </location>
</feature>
<evidence type="ECO:0000256" key="1">
    <source>
        <dbReference type="ARBA" id="ARBA00006924"/>
    </source>
</evidence>
<feature type="region of interest" description="Disordered" evidence="5">
    <location>
        <begin position="180"/>
        <end position="342"/>
    </location>
</feature>
<organism evidence="7 8">
    <name type="scientific">Diaporthe helianthi</name>
    <dbReference type="NCBI Taxonomy" id="158607"/>
    <lineage>
        <taxon>Eukaryota</taxon>
        <taxon>Fungi</taxon>
        <taxon>Dikarya</taxon>
        <taxon>Ascomycota</taxon>
        <taxon>Pezizomycotina</taxon>
        <taxon>Sordariomycetes</taxon>
        <taxon>Sordariomycetidae</taxon>
        <taxon>Diaporthales</taxon>
        <taxon>Diaporthaceae</taxon>
        <taxon>Diaporthe</taxon>
    </lineage>
</organism>
<protein>
    <submittedName>
        <fullName evidence="7">Hst3 protein</fullName>
    </submittedName>
</protein>
<dbReference type="GO" id="GO:0017136">
    <property type="term" value="F:histone deacetylase activity, NAD-dependent"/>
    <property type="evidence" value="ECO:0007669"/>
    <property type="project" value="TreeGrafter"/>
</dbReference>
<feature type="compositionally biased region" description="Polar residues" evidence="5">
    <location>
        <begin position="263"/>
        <end position="292"/>
    </location>
</feature>
<dbReference type="PANTHER" id="PTHR11085">
    <property type="entry name" value="NAD-DEPENDENT PROTEIN DEACYLASE SIRTUIN-5, MITOCHONDRIAL-RELATED"/>
    <property type="match status" value="1"/>
</dbReference>
<dbReference type="OrthoDB" id="2919105at2759"/>
<dbReference type="Gene3D" id="3.40.50.1220">
    <property type="entry name" value="TPP-binding domain"/>
    <property type="match status" value="2"/>
</dbReference>
<feature type="region of interest" description="Disordered" evidence="5">
    <location>
        <begin position="835"/>
        <end position="991"/>
    </location>
</feature>
<feature type="region of interest" description="Disordered" evidence="5">
    <location>
        <begin position="69"/>
        <end position="88"/>
    </location>
</feature>
<dbReference type="InterPro" id="IPR003000">
    <property type="entry name" value="Sirtuin"/>
</dbReference>
<feature type="compositionally biased region" description="Basic and acidic residues" evidence="5">
    <location>
        <begin position="140"/>
        <end position="158"/>
    </location>
</feature>
<feature type="compositionally biased region" description="Basic and acidic residues" evidence="5">
    <location>
        <begin position="201"/>
        <end position="211"/>
    </location>
</feature>
<evidence type="ECO:0000256" key="4">
    <source>
        <dbReference type="PROSITE-ProRule" id="PRU00236"/>
    </source>
</evidence>
<reference evidence="7" key="1">
    <citation type="submission" date="2017-09" db="EMBL/GenBank/DDBJ databases">
        <title>Polyketide synthases of a Diaporthe helianthi virulent isolate.</title>
        <authorList>
            <person name="Baroncelli R."/>
        </authorList>
    </citation>
    <scope>NUCLEOTIDE SEQUENCE [LARGE SCALE GENOMIC DNA]</scope>
    <source>
        <strain evidence="7">7/96</strain>
    </source>
</reference>
<feature type="compositionally biased region" description="Basic residues" evidence="5">
    <location>
        <begin position="1039"/>
        <end position="1051"/>
    </location>
</feature>
<evidence type="ECO:0000256" key="2">
    <source>
        <dbReference type="ARBA" id="ARBA00022679"/>
    </source>
</evidence>
<gene>
    <name evidence="7" type="ORF">DHEL01_v208630</name>
</gene>
<feature type="compositionally biased region" description="Polar residues" evidence="5">
    <location>
        <begin position="126"/>
        <end position="136"/>
    </location>
</feature>
<feature type="compositionally biased region" description="Low complexity" evidence="5">
    <location>
        <begin position="223"/>
        <end position="248"/>
    </location>
</feature>
<feature type="domain" description="Deacetylase sirtuin-type" evidence="6">
    <location>
        <begin position="7"/>
        <end position="696"/>
    </location>
</feature>
<evidence type="ECO:0000313" key="7">
    <source>
        <dbReference type="EMBL" id="POS72971.1"/>
    </source>
</evidence>
<dbReference type="InterPro" id="IPR050134">
    <property type="entry name" value="NAD-dep_sirtuin_deacylases"/>
</dbReference>
<dbReference type="Proteomes" id="UP000094444">
    <property type="component" value="Unassembled WGS sequence"/>
</dbReference>
<sequence length="1287" mass="137507">MPTIHVKAGSSAQLQEIADSLWKAKKVVVVTGAGISTNSGIPDFRSENGLYSIIQSQFDAAARLDGAKTRGNSVSLDDSGDERPKKRRKLSLVGDTIEVAGPKSDTDATVEGDSIKVLDPDDSLVSDATQGQSQGEQAPVEEKRPGAQDGPVREREEAGEGDVDLLLEESVLADEASFARPCANGASQPVFTKRGLGSQGVHDDGKDKSDPLGESQVQAQPNSAAASTRRSSRRSSPAPKAQSSQQEQRNSEITGPSAPKSPKCSSDPRNASLSGSSTPKQTSSDSGAQTNTLSSPLSSPPPILSDPYEEVFHHSPRSSSRCTSPGFASEADNSPPSSRPFTYSQTFKRASLSTMKGRDLFDASIWSDPVKTSVFYTFATNLRQKSREAFPTGSHHFISHLRDSGRMVRCYTQNIDLLEDKVGLSTRLLLGPGSRSRFSARASRAAAAAALATATAAAAAAATATPAAPIAPCPADGSDCPEPVVEPSRPRDERHEEKGGANDMTHTLDTEGAKNQCQQVDAQTAPSSPEPDRGVECVYLHGSLRSLRCFQCGGVIDWDEGDREMQTMSGNQPPCPRCEDATTARQEKGKRALGVGKLRPDIVLYGEEHPESQRISDIIQHDLSLAPDLLIIMGTSLKVHGLKTVVKEFAKAIHNKKDGKVIFINYTKPADSVWADTIDFWVEMDCDAWVNDLKEKKPIIWSPPGTIAEESRNTKRRRRTNVDSEKAATAKGDVKGEGADDTSVGEPKVAAKKAEKKCAQPATKPSAPKPALKPAPKPALKPAPKPALNPALKPAPKRPVSEREHKDNGAYWTTRIMTNLAFIAGREVKKYSTISTTPAPAKKQSGAVQSVSKPAEPRTVEPFTPKPLLKKGRGPRLKNARTRKPVSATVSSEIDAANSTMNQNPASHKPGQAGYQKPSAGTLRADCPGISQKRTTSAGDRVDLAMTGPKPDPDVTVAEDQSFRGSKDDSTSRSQAGQEAPVLDPHVSPDTTVESNSILAAVKSHHRIRKPKAIFDPESISVSKSGRGTPASSAVSVKPRAKPAQAKKSKGAGKAVKTESTGTGPTRVKESVILPPPIPLRRPVPKPKARKSSDSGQFGTPDESYRLAPLHPENLEGYKSQKQHRDRPYPLAKPLEPIVIVEGPPSDMSPTSPQLSQNRVFHLRDPQSRNFEGPCRGLDFVGITQAAQPDGQNAMTGVPAAPPPPSQLATQLAMMAAPPPHSSSAFASAPVMLPYNSVAEDMHLPPGAQSVHDSPSRQLHHEEALEAAAALDQLRRPPLFDDGRFMV</sequence>